<evidence type="ECO:0000313" key="1">
    <source>
        <dbReference type="EMBL" id="NAR74423.1"/>
    </source>
</evidence>
<evidence type="ECO:0000313" key="2">
    <source>
        <dbReference type="Proteomes" id="UP000451048"/>
    </source>
</evidence>
<proteinExistence type="predicted"/>
<dbReference type="EMBL" id="WTTO01000046">
    <property type="protein sequence ID" value="NAR74423.1"/>
    <property type="molecule type" value="Genomic_DNA"/>
</dbReference>
<dbReference type="Proteomes" id="UP000451048">
    <property type="component" value="Unassembled WGS sequence"/>
</dbReference>
<sequence length="167" mass="19512">MKISYIFTCGRLESLFKILCLTQKGEEAVASKEKVIEQYRKDIALGRPFEETELYQLIEQSEEKIVINRLSNILREKPAQQKKDFDADEYRTGAWSEFNDYKLAVRFSNAKTELSEKHFEKTGEYMTSRGIAKLTGFNPANIKNMLQHKRSVVRKMLTTLEKLAKEY</sequence>
<dbReference type="AlphaFoldDB" id="A0A1L6KLB5"/>
<gene>
    <name evidence="1" type="ORF">GPS52_13215</name>
</gene>
<dbReference type="RefSeq" id="WP_075315280.1">
    <property type="nucleotide sequence ID" value="NZ_CAXNZT010000125.1"/>
</dbReference>
<accession>A0A1L6KLB5</accession>
<dbReference type="KEGG" id="ahl:AHTJS_05395"/>
<reference evidence="1 2" key="1">
    <citation type="submission" date="2019-12" db="EMBL/GenBank/DDBJ databases">
        <title>Acinetobacter haemolyticus comparative genomics.</title>
        <authorList>
            <person name="Castro-Jaimes S."/>
            <person name="Bello-Lopez E."/>
            <person name="Velazquez-Acosta C."/>
            <person name="Volkow-Fernandez P."/>
            <person name="Lozano-Zarain P."/>
            <person name="Castillo Ramirez S."/>
            <person name="Cevallos M.A."/>
        </authorList>
    </citation>
    <scope>NUCLEOTIDE SEQUENCE [LARGE SCALE GENOMIC DNA]</scope>
    <source>
        <strain evidence="1 2">AN10</strain>
    </source>
</reference>
<dbReference type="OrthoDB" id="6703477at2"/>
<comment type="caution">
    <text evidence="1">The sequence shown here is derived from an EMBL/GenBank/DDBJ whole genome shotgun (WGS) entry which is preliminary data.</text>
</comment>
<organism evidence="1 2">
    <name type="scientific">Acinetobacter haemolyticus</name>
    <dbReference type="NCBI Taxonomy" id="29430"/>
    <lineage>
        <taxon>Bacteria</taxon>
        <taxon>Pseudomonadati</taxon>
        <taxon>Pseudomonadota</taxon>
        <taxon>Gammaproteobacteria</taxon>
        <taxon>Moraxellales</taxon>
        <taxon>Moraxellaceae</taxon>
        <taxon>Acinetobacter</taxon>
    </lineage>
</organism>
<name>A0A1L6KLB5_ACIHA</name>
<protein>
    <submittedName>
        <fullName evidence="1">Uncharacterized protein</fullName>
    </submittedName>
</protein>